<dbReference type="STRING" id="395494.Galf_0233"/>
<gene>
    <name evidence="1" type="ordered locus">Galf_0233</name>
</gene>
<dbReference type="HOGENOM" id="CLU_125980_0_0_4"/>
<organism evidence="1 2">
    <name type="scientific">Gallionella capsiferriformans (strain ES-2)</name>
    <name type="common">Gallionella ferruginea capsiferriformans (strain ES-2)</name>
    <dbReference type="NCBI Taxonomy" id="395494"/>
    <lineage>
        <taxon>Bacteria</taxon>
        <taxon>Pseudomonadati</taxon>
        <taxon>Pseudomonadota</taxon>
        <taxon>Betaproteobacteria</taxon>
        <taxon>Nitrosomonadales</taxon>
        <taxon>Gallionellaceae</taxon>
        <taxon>Gallionella</taxon>
    </lineage>
</organism>
<dbReference type="Proteomes" id="UP000001235">
    <property type="component" value="Chromosome"/>
</dbReference>
<evidence type="ECO:0000313" key="1">
    <source>
        <dbReference type="EMBL" id="ADL54278.1"/>
    </source>
</evidence>
<keyword evidence="2" id="KW-1185">Reference proteome</keyword>
<dbReference type="OrthoDB" id="8536494at2"/>
<name>D9SJ02_GALCS</name>
<protein>
    <submittedName>
        <fullName evidence="1">Putative mannose-sensitive agglutinin (MSHA) biogenesis protein MshP</fullName>
    </submittedName>
</protein>
<dbReference type="KEGG" id="gca:Galf_0233"/>
<sequence precursor="true">MKKLQKGFSLITAIFLLVVIAALGTFAVTLSTTQNQSQAVDAMAARGYQAALAGIEVAAYHVALSSVAWTAGCPAMTAVSFTDNLLAPFAVTVSCSAASYVEGTATLWVYAVSSVAKTAGAPGDVNYVEQVATAKLVQ</sequence>
<dbReference type="eggNOG" id="COG4726">
    <property type="taxonomic scope" value="Bacteria"/>
</dbReference>
<dbReference type="EMBL" id="CP002159">
    <property type="protein sequence ID" value="ADL54278.1"/>
    <property type="molecule type" value="Genomic_DNA"/>
</dbReference>
<dbReference type="AlphaFoldDB" id="D9SJ02"/>
<evidence type="ECO:0000313" key="2">
    <source>
        <dbReference type="Proteomes" id="UP000001235"/>
    </source>
</evidence>
<dbReference type="RefSeq" id="WP_013292221.1">
    <property type="nucleotide sequence ID" value="NC_014394.1"/>
</dbReference>
<proteinExistence type="predicted"/>
<reference evidence="1 2" key="1">
    <citation type="submission" date="2010-08" db="EMBL/GenBank/DDBJ databases">
        <title>Complete sequence of Gallionella capsiferriformans ES-2.</title>
        <authorList>
            <consortium name="US DOE Joint Genome Institute"/>
            <person name="Lucas S."/>
            <person name="Copeland A."/>
            <person name="Lapidus A."/>
            <person name="Cheng J.-F."/>
            <person name="Bruce D."/>
            <person name="Goodwin L."/>
            <person name="Pitluck S."/>
            <person name="Chertkov O."/>
            <person name="Davenport K.W."/>
            <person name="Detter J.C."/>
            <person name="Han C."/>
            <person name="Tapia R."/>
            <person name="Land M."/>
            <person name="Hauser L."/>
            <person name="Chang Y.-J."/>
            <person name="Jeffries C."/>
            <person name="Kyrpides N."/>
            <person name="Ivanova N."/>
            <person name="Mikhailova N."/>
            <person name="Shelobolina E.S."/>
            <person name="Picardal F."/>
            <person name="Roden E."/>
            <person name="Emerson D."/>
            <person name="Woyke T."/>
        </authorList>
    </citation>
    <scope>NUCLEOTIDE SEQUENCE [LARGE SCALE GENOMIC DNA]</scope>
    <source>
        <strain evidence="1 2">ES-2</strain>
    </source>
</reference>
<accession>D9SJ02</accession>